<evidence type="ECO:0000313" key="3">
    <source>
        <dbReference type="Proteomes" id="UP000001072"/>
    </source>
</evidence>
<accession>F4RKQ9</accession>
<dbReference type="InParanoid" id="F4RKQ9"/>
<gene>
    <name evidence="2" type="ORF">MELLADRAFT_106235</name>
</gene>
<reference evidence="3" key="1">
    <citation type="journal article" date="2011" name="Proc. Natl. Acad. Sci. U.S.A.">
        <title>Obligate biotrophy features unraveled by the genomic analysis of rust fungi.</title>
        <authorList>
            <person name="Duplessis S."/>
            <person name="Cuomo C.A."/>
            <person name="Lin Y.-C."/>
            <person name="Aerts A."/>
            <person name="Tisserant E."/>
            <person name="Veneault-Fourrey C."/>
            <person name="Joly D.L."/>
            <person name="Hacquard S."/>
            <person name="Amselem J."/>
            <person name="Cantarel B.L."/>
            <person name="Chiu R."/>
            <person name="Coutinho P.M."/>
            <person name="Feau N."/>
            <person name="Field M."/>
            <person name="Frey P."/>
            <person name="Gelhaye E."/>
            <person name="Goldberg J."/>
            <person name="Grabherr M.G."/>
            <person name="Kodira C.D."/>
            <person name="Kohler A."/>
            <person name="Kuees U."/>
            <person name="Lindquist E.A."/>
            <person name="Lucas S.M."/>
            <person name="Mago R."/>
            <person name="Mauceli E."/>
            <person name="Morin E."/>
            <person name="Murat C."/>
            <person name="Pangilinan J.L."/>
            <person name="Park R."/>
            <person name="Pearson M."/>
            <person name="Quesneville H."/>
            <person name="Rouhier N."/>
            <person name="Sakthikumar S."/>
            <person name="Salamov A.A."/>
            <person name="Schmutz J."/>
            <person name="Selles B."/>
            <person name="Shapiro H."/>
            <person name="Tanguay P."/>
            <person name="Tuskan G.A."/>
            <person name="Henrissat B."/>
            <person name="Van de Peer Y."/>
            <person name="Rouze P."/>
            <person name="Ellis J.G."/>
            <person name="Dodds P.N."/>
            <person name="Schein J.E."/>
            <person name="Zhong S."/>
            <person name="Hamelin R.C."/>
            <person name="Grigoriev I.V."/>
            <person name="Szabo L.J."/>
            <person name="Martin F."/>
        </authorList>
    </citation>
    <scope>NUCLEOTIDE SEQUENCE [LARGE SCALE GENOMIC DNA]</scope>
    <source>
        <strain evidence="3">98AG31 / pathotype 3-4-7</strain>
    </source>
</reference>
<dbReference type="KEGG" id="mlr:MELLADRAFT_106235"/>
<sequence>MSARGPENPSKRVLYEEGGGNVFGDPEDESDEEDEVDDEELESGWNGGLFTEDNIKFFRNRMQDAVLPSGITRLPSNLGKSKHGKLKAAQWHSLFAYVIPLIVLEVFVTDVENIPVDSNRGKILLNISDLSEMDKTISRRFGQLQRLMADHPISVDTESLEEGVEIFKTKRNEIELKDNDYEALLALIRVTMPDARHHRELPHPPMARVLHSYATPQPSWKVSQYVSVSVLKPNNCIKYKEGGQVLDSSVFVSPTKVTAVAAYRLLPNDTWGIPEGGIILRPCDHKSVLEE</sequence>
<feature type="region of interest" description="Disordered" evidence="1">
    <location>
        <begin position="1"/>
        <end position="43"/>
    </location>
</feature>
<dbReference type="AlphaFoldDB" id="F4RKQ9"/>
<proteinExistence type="predicted"/>
<keyword evidence="3" id="KW-1185">Reference proteome</keyword>
<evidence type="ECO:0000313" key="2">
    <source>
        <dbReference type="EMBL" id="EGG06996.1"/>
    </source>
</evidence>
<dbReference type="OrthoDB" id="3269001at2759"/>
<feature type="compositionally biased region" description="Acidic residues" evidence="1">
    <location>
        <begin position="25"/>
        <end position="42"/>
    </location>
</feature>
<dbReference type="HOGENOM" id="CLU_030586_0_0_1"/>
<dbReference type="VEuPathDB" id="FungiDB:MELLADRAFT_106235"/>
<organism evidence="3">
    <name type="scientific">Melampsora larici-populina (strain 98AG31 / pathotype 3-4-7)</name>
    <name type="common">Poplar leaf rust fungus</name>
    <dbReference type="NCBI Taxonomy" id="747676"/>
    <lineage>
        <taxon>Eukaryota</taxon>
        <taxon>Fungi</taxon>
        <taxon>Dikarya</taxon>
        <taxon>Basidiomycota</taxon>
        <taxon>Pucciniomycotina</taxon>
        <taxon>Pucciniomycetes</taxon>
        <taxon>Pucciniales</taxon>
        <taxon>Melampsoraceae</taxon>
        <taxon>Melampsora</taxon>
    </lineage>
</organism>
<dbReference type="EMBL" id="GL883106">
    <property type="protein sequence ID" value="EGG06996.1"/>
    <property type="molecule type" value="Genomic_DNA"/>
</dbReference>
<dbReference type="Proteomes" id="UP000001072">
    <property type="component" value="Unassembled WGS sequence"/>
</dbReference>
<dbReference type="GeneID" id="18922837"/>
<name>F4RKQ9_MELLP</name>
<dbReference type="RefSeq" id="XP_007409956.1">
    <property type="nucleotide sequence ID" value="XM_007409894.1"/>
</dbReference>
<protein>
    <submittedName>
        <fullName evidence="2">Uncharacterized protein</fullName>
    </submittedName>
</protein>
<evidence type="ECO:0000256" key="1">
    <source>
        <dbReference type="SAM" id="MobiDB-lite"/>
    </source>
</evidence>